<dbReference type="RefSeq" id="WP_052426555.1">
    <property type="nucleotide sequence ID" value="NZ_AXCY01000161.1"/>
</dbReference>
<dbReference type="InterPro" id="IPR003870">
    <property type="entry name" value="DUF222"/>
</dbReference>
<dbReference type="OrthoDB" id="5140334at2"/>
<gene>
    <name evidence="3" type="ORF">N868_06390</name>
</gene>
<comment type="caution">
    <text evidence="3">The sequence shown here is derived from an EMBL/GenBank/DDBJ whole genome shotgun (WGS) entry which is preliminary data.</text>
</comment>
<evidence type="ECO:0000313" key="3">
    <source>
        <dbReference type="EMBL" id="KGM08759.1"/>
    </source>
</evidence>
<protein>
    <recommendedName>
        <fullName evidence="2">DUF222 domain-containing protein</fullName>
    </recommendedName>
</protein>
<organism evidence="3 4">
    <name type="scientific">Cellulomonas carbonis T26</name>
    <dbReference type="NCBI Taxonomy" id="947969"/>
    <lineage>
        <taxon>Bacteria</taxon>
        <taxon>Bacillati</taxon>
        <taxon>Actinomycetota</taxon>
        <taxon>Actinomycetes</taxon>
        <taxon>Micrococcales</taxon>
        <taxon>Cellulomonadaceae</taxon>
        <taxon>Cellulomonas</taxon>
    </lineage>
</organism>
<feature type="domain" description="DUF222" evidence="2">
    <location>
        <begin position="72"/>
        <end position="359"/>
    </location>
</feature>
<proteinExistence type="predicted"/>
<feature type="compositionally biased region" description="Low complexity" evidence="1">
    <location>
        <begin position="489"/>
        <end position="498"/>
    </location>
</feature>
<dbReference type="Proteomes" id="UP000029839">
    <property type="component" value="Unassembled WGS sequence"/>
</dbReference>
<accession>A0A0A0BNY3</accession>
<name>A0A0A0BNY3_9CELL</name>
<evidence type="ECO:0000313" key="4">
    <source>
        <dbReference type="Proteomes" id="UP000029839"/>
    </source>
</evidence>
<reference evidence="3 4" key="2">
    <citation type="journal article" date="2015" name="Stand. Genomic Sci.">
        <title>Draft genome sequence of Cellulomonas carbonis T26(T) and comparative analysis of six Cellulomonas genomes.</title>
        <authorList>
            <person name="Zhuang W."/>
            <person name="Zhang S."/>
            <person name="Xia X."/>
            <person name="Wang G."/>
        </authorList>
    </citation>
    <scope>NUCLEOTIDE SEQUENCE [LARGE SCALE GENOMIC DNA]</scope>
    <source>
        <strain evidence="3 4">T26</strain>
    </source>
</reference>
<keyword evidence="4" id="KW-1185">Reference proteome</keyword>
<dbReference type="AlphaFoldDB" id="A0A0A0BNY3"/>
<dbReference type="Pfam" id="PF02720">
    <property type="entry name" value="DUF222"/>
    <property type="match status" value="1"/>
</dbReference>
<evidence type="ECO:0000256" key="1">
    <source>
        <dbReference type="SAM" id="MobiDB-lite"/>
    </source>
</evidence>
<reference evidence="3 4" key="1">
    <citation type="submission" date="2013-08" db="EMBL/GenBank/DDBJ databases">
        <title>Genome sequencing of Cellulomonas carbonis T26.</title>
        <authorList>
            <person name="Chen F."/>
            <person name="Li Y."/>
            <person name="Wang G."/>
        </authorList>
    </citation>
    <scope>NUCLEOTIDE SEQUENCE [LARGE SCALE GENOMIC DNA]</scope>
    <source>
        <strain evidence="3 4">T26</strain>
    </source>
</reference>
<dbReference type="CDD" id="cd00085">
    <property type="entry name" value="HNHc"/>
    <property type="match status" value="1"/>
</dbReference>
<feature type="region of interest" description="Disordered" evidence="1">
    <location>
        <begin position="412"/>
        <end position="512"/>
    </location>
</feature>
<feature type="region of interest" description="Disordered" evidence="1">
    <location>
        <begin position="1"/>
        <end position="23"/>
    </location>
</feature>
<feature type="compositionally biased region" description="Basic and acidic residues" evidence="1">
    <location>
        <begin position="455"/>
        <end position="472"/>
    </location>
</feature>
<dbReference type="InterPro" id="IPR003615">
    <property type="entry name" value="HNH_nuc"/>
</dbReference>
<dbReference type="EMBL" id="AXCY01000161">
    <property type="protein sequence ID" value="KGM08759.1"/>
    <property type="molecule type" value="Genomic_DNA"/>
</dbReference>
<evidence type="ECO:0000259" key="2">
    <source>
        <dbReference type="Pfam" id="PF02720"/>
    </source>
</evidence>
<sequence>MFDRGPELAGGGSALPPGARRAVPPPDDALADLLAAAPSPGLAHALTSLDPTRLDEVGLTGAVAAWDRMASWVAAQQARVVLELARRERPRLAPDSYVADMIGCEMSVTRRAAQVLVDRAWALDAAPAVADAMMRGEVAVAKADAILRGTEHLPAELAAVVQATVLPDAAHRTVPQLRDALRRAELACAPDLAAGRHERARAERGVWLRPSTDAMAWVNALLPAADAMRVMTAVDALATSCGPDDDRPADARRADALTDLATTVLDRGTDLTGAPLPVHQGRRPHLQVTVTLAALCGDTDTSAELAGYGPVPASVARAIAAEASWTFLAVDARSGQVVDRSASSYRPSAAVTRAVVDRDVTCTFPGCRVPAPRCDLDHTVPFDPRRPAADQTTTANLAALCRHHHRLKTHARWTPVHDRTTGTTTWTTPDGVTYSRDPVPVPFEQHPLPQPSRRPTQDARDALDDRDDREATGAESSWRGAAVRIAMIRPATPRRAPAPGGPPPTDEDPPPF</sequence>